<organism evidence="1 2">
    <name type="scientific">Chryseobacterium salviniae</name>
    <dbReference type="NCBI Taxonomy" id="3101750"/>
    <lineage>
        <taxon>Bacteria</taxon>
        <taxon>Pseudomonadati</taxon>
        <taxon>Bacteroidota</taxon>
        <taxon>Flavobacteriia</taxon>
        <taxon>Flavobacteriales</taxon>
        <taxon>Weeksellaceae</taxon>
        <taxon>Chryseobacterium group</taxon>
        <taxon>Chryseobacterium</taxon>
    </lineage>
</organism>
<dbReference type="Proteomes" id="UP001348397">
    <property type="component" value="Unassembled WGS sequence"/>
</dbReference>
<dbReference type="RefSeq" id="WP_326319675.1">
    <property type="nucleotide sequence ID" value="NZ_JAYLAA010000012.1"/>
</dbReference>
<evidence type="ECO:0000313" key="1">
    <source>
        <dbReference type="EMBL" id="MEC3874605.1"/>
    </source>
</evidence>
<name>A0ABU6HNE9_9FLAO</name>
<comment type="caution">
    <text evidence="1">The sequence shown here is derived from an EMBL/GenBank/DDBJ whole genome shotgun (WGS) entry which is preliminary data.</text>
</comment>
<sequence>MISYISQKNGINNFCICEDSLTASIFDLIKYLPSEYIIKIIKNSLLHDKIPNDCGVFLNISFWDKWNPKNTTNEKYVEPDIFLRLENIDIIIEAKRFDYFQQYDDQMKKEITAYFNEYGSENKDLYFIQLGGIYDHDDNDDLIDVFYPNKSIKVCKTTWTNLLNTIIYFKEQIQFKNHLNEQHIIRIFDDMIKAFEIHQFYKIEWLSNLKKVLIKQVKFKALNYSKPQMTNWLSELSHQKINITNQITLFPYARFK</sequence>
<evidence type="ECO:0008006" key="3">
    <source>
        <dbReference type="Google" id="ProtNLM"/>
    </source>
</evidence>
<evidence type="ECO:0000313" key="2">
    <source>
        <dbReference type="Proteomes" id="UP001348397"/>
    </source>
</evidence>
<dbReference type="EMBL" id="JAYLAA010000012">
    <property type="protein sequence ID" value="MEC3874605.1"/>
    <property type="molecule type" value="Genomic_DNA"/>
</dbReference>
<reference evidence="1 2" key="1">
    <citation type="submission" date="2024-01" db="EMBL/GenBank/DDBJ databases">
        <title>Chryseobacterium sp. T9W2-O.</title>
        <authorList>
            <person name="Maltman C."/>
        </authorList>
    </citation>
    <scope>NUCLEOTIDE SEQUENCE [LARGE SCALE GENOMIC DNA]</scope>
    <source>
        <strain evidence="1 2">T9W2-O</strain>
    </source>
</reference>
<protein>
    <recommendedName>
        <fullName evidence="3">PD-(D/E)XK nuclease superfamily protein</fullName>
    </recommendedName>
</protein>
<gene>
    <name evidence="1" type="ORF">SOP96_02635</name>
</gene>
<proteinExistence type="predicted"/>
<keyword evidence="2" id="KW-1185">Reference proteome</keyword>
<accession>A0ABU6HNE9</accession>